<dbReference type="Proteomes" id="UP001651158">
    <property type="component" value="Unassembled WGS sequence"/>
</dbReference>
<proteinExistence type="predicted"/>
<gene>
    <name evidence="1" type="ORF">TcWFU_003655</name>
</gene>
<sequence length="225" mass="23962">MGGREKHSPPQEVMILMRVADLLRGIVGKVAFDNKAGDIDIVPLRAAFVTNIKVYCLESRVSMSVPAATAAAAAAAAAGGGGGGGGGNGCALWFPNILTPHLWRYRLSVRRLRSARGSQHPTLMRLSAGELQSSEKPHDLGLTFTQPVAAILPFATKAVATLSPSSLLPYDVNTLLQFHHRHRLSIEGTFLLTCADAAYKQAYLKLTTIANCSGAVTALYSTFRC</sequence>
<name>A0ABR4QBL6_9CEST</name>
<reference evidence="1 2" key="1">
    <citation type="journal article" date="2022" name="Front. Cell. Infect. Microbiol.">
        <title>The Genomes of Two Strains of Taenia crassiceps the Animal Model for the Study of Human Cysticercosis.</title>
        <authorList>
            <person name="Bobes R.J."/>
            <person name="Estrada K."/>
            <person name="Rios-Valencia D.G."/>
            <person name="Calderon-Gallegos A."/>
            <person name="de la Torre P."/>
            <person name="Carrero J.C."/>
            <person name="Sanchez-Flores A."/>
            <person name="Laclette J.P."/>
        </authorList>
    </citation>
    <scope>NUCLEOTIDE SEQUENCE [LARGE SCALE GENOMIC DNA]</scope>
    <source>
        <strain evidence="1">WFUcys</strain>
    </source>
</reference>
<keyword evidence="2" id="KW-1185">Reference proteome</keyword>
<dbReference type="EMBL" id="JAKROA010000005">
    <property type="protein sequence ID" value="KAL5106733.1"/>
    <property type="molecule type" value="Genomic_DNA"/>
</dbReference>
<evidence type="ECO:0000313" key="2">
    <source>
        <dbReference type="Proteomes" id="UP001651158"/>
    </source>
</evidence>
<protein>
    <submittedName>
        <fullName evidence="1">Uncharacterized protein</fullName>
    </submittedName>
</protein>
<evidence type="ECO:0000313" key="1">
    <source>
        <dbReference type="EMBL" id="KAL5106733.1"/>
    </source>
</evidence>
<comment type="caution">
    <text evidence="1">The sequence shown here is derived from an EMBL/GenBank/DDBJ whole genome shotgun (WGS) entry which is preliminary data.</text>
</comment>
<organism evidence="1 2">
    <name type="scientific">Taenia crassiceps</name>
    <dbReference type="NCBI Taxonomy" id="6207"/>
    <lineage>
        <taxon>Eukaryota</taxon>
        <taxon>Metazoa</taxon>
        <taxon>Spiralia</taxon>
        <taxon>Lophotrochozoa</taxon>
        <taxon>Platyhelminthes</taxon>
        <taxon>Cestoda</taxon>
        <taxon>Eucestoda</taxon>
        <taxon>Cyclophyllidea</taxon>
        <taxon>Taeniidae</taxon>
        <taxon>Taenia</taxon>
    </lineage>
</organism>
<accession>A0ABR4QBL6</accession>